<comment type="similarity">
    <text evidence="3">Belongs to the RimP family.</text>
</comment>
<dbReference type="EMBL" id="FOBH01000005">
    <property type="protein sequence ID" value="SEL11021.1"/>
    <property type="molecule type" value="Genomic_DNA"/>
</dbReference>
<accession>A0A1H7MIT5</accession>
<keyword evidence="2 3" id="KW-0690">Ribosome biogenesis</keyword>
<dbReference type="Gene3D" id="3.30.300.70">
    <property type="entry name" value="RimP-like superfamily, N-terminal"/>
    <property type="match status" value="1"/>
</dbReference>
<comment type="function">
    <text evidence="3">Required for maturation of 30S ribosomal subunits.</text>
</comment>
<dbReference type="GO" id="GO:0005829">
    <property type="term" value="C:cytosol"/>
    <property type="evidence" value="ECO:0007669"/>
    <property type="project" value="TreeGrafter"/>
</dbReference>
<dbReference type="STRING" id="1233.SAMN05216387_10598"/>
<evidence type="ECO:0000256" key="3">
    <source>
        <dbReference type="HAMAP-Rule" id="MF_01077"/>
    </source>
</evidence>
<evidence type="ECO:0000256" key="1">
    <source>
        <dbReference type="ARBA" id="ARBA00022490"/>
    </source>
</evidence>
<evidence type="ECO:0000259" key="4">
    <source>
        <dbReference type="Pfam" id="PF02576"/>
    </source>
</evidence>
<dbReference type="PANTHER" id="PTHR33867:SF1">
    <property type="entry name" value="RIBOSOME MATURATION FACTOR RIMP"/>
    <property type="match status" value="1"/>
</dbReference>
<evidence type="ECO:0000259" key="5">
    <source>
        <dbReference type="Pfam" id="PF17384"/>
    </source>
</evidence>
<keyword evidence="1 3" id="KW-0963">Cytoplasm</keyword>
<feature type="domain" description="Ribosome maturation factor RimP N-terminal" evidence="4">
    <location>
        <begin position="7"/>
        <end position="74"/>
    </location>
</feature>
<dbReference type="InterPro" id="IPR028989">
    <property type="entry name" value="RimP_N"/>
</dbReference>
<comment type="subcellular location">
    <subcellularLocation>
        <location evidence="3">Cytoplasm</location>
    </subcellularLocation>
</comment>
<evidence type="ECO:0000313" key="7">
    <source>
        <dbReference type="Proteomes" id="UP000198620"/>
    </source>
</evidence>
<gene>
    <name evidence="3" type="primary">rimP</name>
    <name evidence="6" type="ORF">SAMN05216387_10598</name>
</gene>
<proteinExistence type="inferred from homology"/>
<protein>
    <recommendedName>
        <fullName evidence="3">Ribosome maturation factor RimP</fullName>
    </recommendedName>
</protein>
<dbReference type="HAMAP" id="MF_01077">
    <property type="entry name" value="RimP"/>
    <property type="match status" value="1"/>
</dbReference>
<dbReference type="PANTHER" id="PTHR33867">
    <property type="entry name" value="RIBOSOME MATURATION FACTOR RIMP"/>
    <property type="match status" value="1"/>
</dbReference>
<evidence type="ECO:0000313" key="6">
    <source>
        <dbReference type="EMBL" id="SEL11021.1"/>
    </source>
</evidence>
<dbReference type="CDD" id="cd01734">
    <property type="entry name" value="YlxS_C"/>
    <property type="match status" value="1"/>
</dbReference>
<dbReference type="Pfam" id="PF02576">
    <property type="entry name" value="RimP_N"/>
    <property type="match status" value="1"/>
</dbReference>
<organism evidence="6 7">
    <name type="scientific">Nitrosovibrio tenuis</name>
    <dbReference type="NCBI Taxonomy" id="1233"/>
    <lineage>
        <taxon>Bacteria</taxon>
        <taxon>Pseudomonadati</taxon>
        <taxon>Pseudomonadota</taxon>
        <taxon>Betaproteobacteria</taxon>
        <taxon>Nitrosomonadales</taxon>
        <taxon>Nitrosomonadaceae</taxon>
        <taxon>Nitrosovibrio</taxon>
    </lineage>
</organism>
<dbReference type="Proteomes" id="UP000198620">
    <property type="component" value="Unassembled WGS sequence"/>
</dbReference>
<dbReference type="Pfam" id="PF17384">
    <property type="entry name" value="DUF150_C"/>
    <property type="match status" value="1"/>
</dbReference>
<name>A0A1H7MIT5_9PROT</name>
<dbReference type="RefSeq" id="WP_090828557.1">
    <property type="nucleotide sequence ID" value="NZ_FOBH01000005.1"/>
</dbReference>
<dbReference type="GO" id="GO:0000028">
    <property type="term" value="P:ribosomal small subunit assembly"/>
    <property type="evidence" value="ECO:0007669"/>
    <property type="project" value="TreeGrafter"/>
</dbReference>
<keyword evidence="7" id="KW-1185">Reference proteome</keyword>
<dbReference type="InterPro" id="IPR035956">
    <property type="entry name" value="RimP_N_sf"/>
</dbReference>
<dbReference type="InterPro" id="IPR036847">
    <property type="entry name" value="RimP_C_sf"/>
</dbReference>
<feature type="domain" description="Ribosome maturation factor RimP C-terminal" evidence="5">
    <location>
        <begin position="77"/>
        <end position="141"/>
    </location>
</feature>
<dbReference type="Gene3D" id="2.30.30.180">
    <property type="entry name" value="Ribosome maturation factor RimP, C-terminal domain"/>
    <property type="match status" value="1"/>
</dbReference>
<reference evidence="6 7" key="1">
    <citation type="submission" date="2016-10" db="EMBL/GenBank/DDBJ databases">
        <authorList>
            <person name="de Groot N.N."/>
        </authorList>
    </citation>
    <scope>NUCLEOTIDE SEQUENCE [LARGE SCALE GENOMIC DNA]</scope>
    <source>
        <strain evidence="6 7">Nv1</strain>
    </source>
</reference>
<dbReference type="InterPro" id="IPR028998">
    <property type="entry name" value="RimP_C"/>
</dbReference>
<dbReference type="InterPro" id="IPR003728">
    <property type="entry name" value="Ribosome_maturation_RimP"/>
</dbReference>
<dbReference type="OrthoDB" id="9805006at2"/>
<dbReference type="SUPFAM" id="SSF75420">
    <property type="entry name" value="YhbC-like, N-terminal domain"/>
    <property type="match status" value="1"/>
</dbReference>
<evidence type="ECO:0000256" key="2">
    <source>
        <dbReference type="ARBA" id="ARBA00022517"/>
    </source>
</evidence>
<dbReference type="GO" id="GO:0006412">
    <property type="term" value="P:translation"/>
    <property type="evidence" value="ECO:0007669"/>
    <property type="project" value="TreeGrafter"/>
</dbReference>
<dbReference type="AlphaFoldDB" id="A0A1H7MIT5"/>
<sequence length="142" mass="15895">MDLYELLDSTLSGLGYELIDVERISRGRLLRVFIDKTGGVSVDDCVAVSNHLSRLFAVENIDYDRLEVSSPGLDRPLKKPSDFIRFAGESAKLKLRVALQGQRNFVGILREVNDGILKLEVDGKVLDLELNNLEKARLVPKL</sequence>
<dbReference type="NCBIfam" id="NF000929">
    <property type="entry name" value="PRK00092.2-1"/>
    <property type="match status" value="1"/>
</dbReference>
<dbReference type="SUPFAM" id="SSF74942">
    <property type="entry name" value="YhbC-like, C-terminal domain"/>
    <property type="match status" value="1"/>
</dbReference>